<dbReference type="SMART" id="SM00731">
    <property type="entry name" value="SprT"/>
    <property type="match status" value="1"/>
</dbReference>
<dbReference type="PANTHER" id="PTHR21220:SF0">
    <property type="entry name" value="DNA-DEPENDENT METALLOPROTEASE SPRTN"/>
    <property type="match status" value="1"/>
</dbReference>
<accession>A0ABP9YFG8</accession>
<dbReference type="InterPro" id="IPR055220">
    <property type="entry name" value="SPRTN_ZBD"/>
</dbReference>
<dbReference type="PANTHER" id="PTHR21220">
    <property type="entry name" value="DNA-DEPENDENT METALLOPROTEASE SPRTN"/>
    <property type="match status" value="1"/>
</dbReference>
<name>A0ABP9YFG8_9FUNG</name>
<keyword evidence="5" id="KW-1185">Reference proteome</keyword>
<dbReference type="InterPro" id="IPR044245">
    <property type="entry name" value="Spartan"/>
</dbReference>
<comment type="subcellular location">
    <subcellularLocation>
        <location evidence="1">Nucleus</location>
    </subcellularLocation>
</comment>
<dbReference type="Pfam" id="PF22934">
    <property type="entry name" value="SPRTN_ZBD"/>
    <property type="match status" value="1"/>
</dbReference>
<sequence>MSNIDSDEAFARMLQEQDNLEYEKAYNADLELAKRMQQQSVIDLTVDEPASCSSSSSCHLSTIDSDFALAQKLCNTVDESILDEETPDIHQLFLYFNKKYFDNKLDSVEVKWSSRMTRCAGTCAYKLGNHCIVALSEPLLKFRTKKEMMETLLHEMIHALLFVTQQNTDRVLTDGHGPPFLKVAKRINDAAGFDISVYHNFHDEVNHYLTHIWQCNGVCKSRPPYFGLVKRSMNRPPQPADTWYDEHQLTCGGTYTKIASPAPKRKKAPVNTLDQYIAATKKTKQ</sequence>
<evidence type="ECO:0000259" key="3">
    <source>
        <dbReference type="SMART" id="SM00731"/>
    </source>
</evidence>
<dbReference type="Pfam" id="PF10263">
    <property type="entry name" value="SprT-like"/>
    <property type="match status" value="1"/>
</dbReference>
<comment type="caution">
    <text evidence="4">The sequence shown here is derived from an EMBL/GenBank/DDBJ whole genome shotgun (WGS) entry which is preliminary data.</text>
</comment>
<dbReference type="InterPro" id="IPR006640">
    <property type="entry name" value="SprT-like_domain"/>
</dbReference>
<dbReference type="EMBL" id="BAABUJ010000050">
    <property type="protein sequence ID" value="GAA5805706.1"/>
    <property type="molecule type" value="Genomic_DNA"/>
</dbReference>
<keyword evidence="2" id="KW-0539">Nucleus</keyword>
<evidence type="ECO:0000313" key="4">
    <source>
        <dbReference type="EMBL" id="GAA5805706.1"/>
    </source>
</evidence>
<evidence type="ECO:0000256" key="1">
    <source>
        <dbReference type="ARBA" id="ARBA00004123"/>
    </source>
</evidence>
<gene>
    <name evidence="4" type="ORF">HPULCUR_011230</name>
</gene>
<proteinExistence type="predicted"/>
<evidence type="ECO:0000256" key="2">
    <source>
        <dbReference type="ARBA" id="ARBA00023242"/>
    </source>
</evidence>
<evidence type="ECO:0000313" key="5">
    <source>
        <dbReference type="Proteomes" id="UP001476247"/>
    </source>
</evidence>
<organism evidence="4 5">
    <name type="scientific">Helicostylum pulchrum</name>
    <dbReference type="NCBI Taxonomy" id="562976"/>
    <lineage>
        <taxon>Eukaryota</taxon>
        <taxon>Fungi</taxon>
        <taxon>Fungi incertae sedis</taxon>
        <taxon>Mucoromycota</taxon>
        <taxon>Mucoromycotina</taxon>
        <taxon>Mucoromycetes</taxon>
        <taxon>Mucorales</taxon>
        <taxon>Mucorineae</taxon>
        <taxon>Mucoraceae</taxon>
        <taxon>Helicostylum</taxon>
    </lineage>
</organism>
<reference evidence="4 5" key="1">
    <citation type="submission" date="2024-04" db="EMBL/GenBank/DDBJ databases">
        <title>genome sequences of Mucor flavus KT1a and Helicostylum pulchrum KT1b strains isolation_sourced from the surface of a dry-aged beef.</title>
        <authorList>
            <person name="Toyotome T."/>
            <person name="Hosono M."/>
            <person name="Torimaru M."/>
            <person name="Fukuda K."/>
            <person name="Mikami N."/>
        </authorList>
    </citation>
    <scope>NUCLEOTIDE SEQUENCE [LARGE SCALE GENOMIC DNA]</scope>
    <source>
        <strain evidence="4 5">KT1b</strain>
    </source>
</reference>
<feature type="domain" description="SprT-like" evidence="3">
    <location>
        <begin position="87"/>
        <end position="258"/>
    </location>
</feature>
<dbReference type="Proteomes" id="UP001476247">
    <property type="component" value="Unassembled WGS sequence"/>
</dbReference>
<protein>
    <recommendedName>
        <fullName evidence="3">SprT-like domain-containing protein</fullName>
    </recommendedName>
</protein>